<dbReference type="PROSITE" id="PS50887">
    <property type="entry name" value="GGDEF"/>
    <property type="match status" value="1"/>
</dbReference>
<accession>A0A364NZ95</accession>
<dbReference type="Gene3D" id="3.20.20.450">
    <property type="entry name" value="EAL domain"/>
    <property type="match status" value="1"/>
</dbReference>
<evidence type="ECO:0000259" key="1">
    <source>
        <dbReference type="PROSITE" id="PS50883"/>
    </source>
</evidence>
<protein>
    <submittedName>
        <fullName evidence="3">Signal transduction protein</fullName>
    </submittedName>
</protein>
<name>A0A364NZ95_9PROT</name>
<dbReference type="PROSITE" id="PS50883">
    <property type="entry name" value="EAL"/>
    <property type="match status" value="1"/>
</dbReference>
<dbReference type="SUPFAM" id="SSF141868">
    <property type="entry name" value="EAL domain-like"/>
    <property type="match status" value="1"/>
</dbReference>
<dbReference type="Proteomes" id="UP000251075">
    <property type="component" value="Unassembled WGS sequence"/>
</dbReference>
<gene>
    <name evidence="3" type="ORF">CU669_08840</name>
</gene>
<dbReference type="OrthoDB" id="7251575at2"/>
<dbReference type="PANTHER" id="PTHR44757:SF2">
    <property type="entry name" value="BIOFILM ARCHITECTURE MAINTENANCE PROTEIN MBAA"/>
    <property type="match status" value="1"/>
</dbReference>
<proteinExistence type="predicted"/>
<dbReference type="Pfam" id="PF00990">
    <property type="entry name" value="GGDEF"/>
    <property type="match status" value="1"/>
</dbReference>
<dbReference type="InterPro" id="IPR029787">
    <property type="entry name" value="Nucleotide_cyclase"/>
</dbReference>
<feature type="domain" description="EAL" evidence="1">
    <location>
        <begin position="289"/>
        <end position="543"/>
    </location>
</feature>
<dbReference type="Gene3D" id="3.30.70.270">
    <property type="match status" value="1"/>
</dbReference>
<evidence type="ECO:0000259" key="2">
    <source>
        <dbReference type="PROSITE" id="PS50887"/>
    </source>
</evidence>
<sequence length="547" mass="59730">MTDLNALIDSLLENVRDAVIVASEDGRIQRLGKAFELLVAHQGEPATLIAERLMAEAMSAAAAGHWHGPARCGDGIERNFEVDVSAVNGTAAFPSIYIGMVRPGSALDPTEANASGTFGYDTLTGLPNRDLFIDRVGQSVLQANRIGGSLALMMMGLDRFTLVNDALGHGAGDRLLVEVARRLKICVRETDTAVRLEGDKFALVLAIADVDDSVIVAEKVLASVKEPFLLDGQEVVATFSIGISVLPVDADSGAQLINHAEHALHYAKTSGRNQYQFFSKDMNRKARSRLELETRMRRALANDEFVVFYQPKVSADADKIVGAEALIRWMDPERGMISPADFIPIAEESGQIEAIGTWVLWKSCQQNKAWQDLGLNPIKVSVNVSARQFHSRTLMDSVVDVLDRTGLDPKWLELEITESMLMNDVDTAVRKMKALRDLGIGLSIDDFGTGYSSLSYLGRFPITTLKIDRAFIADVDTNPKTAEIARAIIGLSRGLNLEVVAEGAEIAAHVSFLRDNGCDTVQGFYYSRPVAAGDFEKMMRMRVMAHS</sequence>
<dbReference type="CDD" id="cd01949">
    <property type="entry name" value="GGDEF"/>
    <property type="match status" value="1"/>
</dbReference>
<dbReference type="SUPFAM" id="SSF55073">
    <property type="entry name" value="Nucleotide cyclase"/>
    <property type="match status" value="1"/>
</dbReference>
<dbReference type="PANTHER" id="PTHR44757">
    <property type="entry name" value="DIGUANYLATE CYCLASE DGCP"/>
    <property type="match status" value="1"/>
</dbReference>
<evidence type="ECO:0000313" key="3">
    <source>
        <dbReference type="EMBL" id="RAU22225.1"/>
    </source>
</evidence>
<dbReference type="RefSeq" id="WP_112143823.1">
    <property type="nucleotide sequence ID" value="NZ_PGTO01000005.1"/>
</dbReference>
<reference evidence="3 4" key="1">
    <citation type="submission" date="2017-11" db="EMBL/GenBank/DDBJ databases">
        <title>Draft genome sequence of magnetotactic bacterium Magnetospirillum kuznetsovii LBB-42.</title>
        <authorList>
            <person name="Grouzdev D.S."/>
            <person name="Rysina M.S."/>
            <person name="Baslerov R.V."/>
            <person name="Koziaeva V."/>
        </authorList>
    </citation>
    <scope>NUCLEOTIDE SEQUENCE [LARGE SCALE GENOMIC DNA]</scope>
    <source>
        <strain evidence="3 4">LBB-42</strain>
    </source>
</reference>
<dbReference type="NCBIfam" id="TIGR00254">
    <property type="entry name" value="GGDEF"/>
    <property type="match status" value="1"/>
</dbReference>
<dbReference type="AlphaFoldDB" id="A0A364NZ95"/>
<dbReference type="SMART" id="SM00052">
    <property type="entry name" value="EAL"/>
    <property type="match status" value="1"/>
</dbReference>
<dbReference type="InterPro" id="IPR035919">
    <property type="entry name" value="EAL_sf"/>
</dbReference>
<dbReference type="SMART" id="SM00267">
    <property type="entry name" value="GGDEF"/>
    <property type="match status" value="1"/>
</dbReference>
<organism evidence="3 4">
    <name type="scientific">Paramagnetospirillum kuznetsovii</name>
    <dbReference type="NCBI Taxonomy" id="2053833"/>
    <lineage>
        <taxon>Bacteria</taxon>
        <taxon>Pseudomonadati</taxon>
        <taxon>Pseudomonadota</taxon>
        <taxon>Alphaproteobacteria</taxon>
        <taxon>Rhodospirillales</taxon>
        <taxon>Magnetospirillaceae</taxon>
        <taxon>Paramagnetospirillum</taxon>
    </lineage>
</organism>
<evidence type="ECO:0000313" key="4">
    <source>
        <dbReference type="Proteomes" id="UP000251075"/>
    </source>
</evidence>
<dbReference type="CDD" id="cd01948">
    <property type="entry name" value="EAL"/>
    <property type="match status" value="1"/>
</dbReference>
<dbReference type="InterPro" id="IPR052155">
    <property type="entry name" value="Biofilm_reg_signaling"/>
</dbReference>
<dbReference type="InterPro" id="IPR001633">
    <property type="entry name" value="EAL_dom"/>
</dbReference>
<keyword evidence="4" id="KW-1185">Reference proteome</keyword>
<comment type="caution">
    <text evidence="3">The sequence shown here is derived from an EMBL/GenBank/DDBJ whole genome shotgun (WGS) entry which is preliminary data.</text>
</comment>
<dbReference type="Pfam" id="PF00563">
    <property type="entry name" value="EAL"/>
    <property type="match status" value="1"/>
</dbReference>
<dbReference type="InterPro" id="IPR000160">
    <property type="entry name" value="GGDEF_dom"/>
</dbReference>
<feature type="domain" description="GGDEF" evidence="2">
    <location>
        <begin position="148"/>
        <end position="280"/>
    </location>
</feature>
<dbReference type="FunFam" id="3.20.20.450:FF:000001">
    <property type="entry name" value="Cyclic di-GMP phosphodiesterase yahA"/>
    <property type="match status" value="1"/>
</dbReference>
<dbReference type="EMBL" id="PGTO01000005">
    <property type="protein sequence ID" value="RAU22225.1"/>
    <property type="molecule type" value="Genomic_DNA"/>
</dbReference>
<dbReference type="InterPro" id="IPR043128">
    <property type="entry name" value="Rev_trsase/Diguanyl_cyclase"/>
</dbReference>